<comment type="caution">
    <text evidence="3">The sequence shown here is derived from an EMBL/GenBank/DDBJ whole genome shotgun (WGS) entry which is preliminary data.</text>
</comment>
<feature type="compositionally biased region" description="Basic and acidic residues" evidence="1">
    <location>
        <begin position="93"/>
        <end position="106"/>
    </location>
</feature>
<name>A0AAE0JMA6_9PEZI</name>
<feature type="region of interest" description="Disordered" evidence="1">
    <location>
        <begin position="87"/>
        <end position="106"/>
    </location>
</feature>
<dbReference type="Proteomes" id="UP001278500">
    <property type="component" value="Unassembled WGS sequence"/>
</dbReference>
<reference evidence="3" key="1">
    <citation type="journal article" date="2023" name="Mol. Phylogenet. Evol.">
        <title>Genome-scale phylogeny and comparative genomics of the fungal order Sordariales.</title>
        <authorList>
            <person name="Hensen N."/>
            <person name="Bonometti L."/>
            <person name="Westerberg I."/>
            <person name="Brannstrom I.O."/>
            <person name="Guillou S."/>
            <person name="Cros-Aarteil S."/>
            <person name="Calhoun S."/>
            <person name="Haridas S."/>
            <person name="Kuo A."/>
            <person name="Mondo S."/>
            <person name="Pangilinan J."/>
            <person name="Riley R."/>
            <person name="LaButti K."/>
            <person name="Andreopoulos B."/>
            <person name="Lipzen A."/>
            <person name="Chen C."/>
            <person name="Yan M."/>
            <person name="Daum C."/>
            <person name="Ng V."/>
            <person name="Clum A."/>
            <person name="Steindorff A."/>
            <person name="Ohm R.A."/>
            <person name="Martin F."/>
            <person name="Silar P."/>
            <person name="Natvig D.O."/>
            <person name="Lalanne C."/>
            <person name="Gautier V."/>
            <person name="Ament-Velasquez S.L."/>
            <person name="Kruys A."/>
            <person name="Hutchinson M.I."/>
            <person name="Powell A.J."/>
            <person name="Barry K."/>
            <person name="Miller A.N."/>
            <person name="Grigoriev I.V."/>
            <person name="Debuchy R."/>
            <person name="Gladieux P."/>
            <person name="Hiltunen Thoren M."/>
            <person name="Johannesson H."/>
        </authorList>
    </citation>
    <scope>NUCLEOTIDE SEQUENCE</scope>
    <source>
        <strain evidence="3">CBS 560.94</strain>
    </source>
</reference>
<dbReference type="AlphaFoldDB" id="A0AAE0JMA6"/>
<dbReference type="EMBL" id="JAUEPP010000002">
    <property type="protein sequence ID" value="KAK3351627.1"/>
    <property type="molecule type" value="Genomic_DNA"/>
</dbReference>
<keyword evidence="2" id="KW-0472">Membrane</keyword>
<reference evidence="3" key="2">
    <citation type="submission" date="2023-06" db="EMBL/GenBank/DDBJ databases">
        <authorList>
            <consortium name="Lawrence Berkeley National Laboratory"/>
            <person name="Haridas S."/>
            <person name="Hensen N."/>
            <person name="Bonometti L."/>
            <person name="Westerberg I."/>
            <person name="Brannstrom I.O."/>
            <person name="Guillou S."/>
            <person name="Cros-Aarteil S."/>
            <person name="Calhoun S."/>
            <person name="Kuo A."/>
            <person name="Mondo S."/>
            <person name="Pangilinan J."/>
            <person name="Riley R."/>
            <person name="Labutti K."/>
            <person name="Andreopoulos B."/>
            <person name="Lipzen A."/>
            <person name="Chen C."/>
            <person name="Yanf M."/>
            <person name="Daum C."/>
            <person name="Ng V."/>
            <person name="Clum A."/>
            <person name="Steindorff A."/>
            <person name="Ohm R."/>
            <person name="Martin F."/>
            <person name="Silar P."/>
            <person name="Natvig D."/>
            <person name="Lalanne C."/>
            <person name="Gautier V."/>
            <person name="Ament-Velasquez S.L."/>
            <person name="Kruys A."/>
            <person name="Hutchinson M.I."/>
            <person name="Powell A.J."/>
            <person name="Barry K."/>
            <person name="Miller A.N."/>
            <person name="Grigoriev I.V."/>
            <person name="Debuchy R."/>
            <person name="Gladieux P."/>
            <person name="Thoren M.H."/>
            <person name="Johannesson H."/>
        </authorList>
    </citation>
    <scope>NUCLEOTIDE SEQUENCE</scope>
    <source>
        <strain evidence="3">CBS 560.94</strain>
    </source>
</reference>
<dbReference type="RefSeq" id="XP_062684922.1">
    <property type="nucleotide sequence ID" value="XM_062829455.1"/>
</dbReference>
<feature type="transmembrane region" description="Helical" evidence="2">
    <location>
        <begin position="48"/>
        <end position="65"/>
    </location>
</feature>
<evidence type="ECO:0000313" key="4">
    <source>
        <dbReference type="Proteomes" id="UP001278500"/>
    </source>
</evidence>
<gene>
    <name evidence="3" type="ORF">B0H65DRAFT_546644</name>
</gene>
<evidence type="ECO:0000256" key="2">
    <source>
        <dbReference type="SAM" id="Phobius"/>
    </source>
</evidence>
<sequence length="106" mass="12124">MDVDWMEQSDLQTSSRDLAHEPQTQYCLATRAWQLGIERRPILGKPTLWGYPVFAAIGASFGYWVQGVDERQQTILQERKQAILDKRARRAARKQEAQGEPEAAAH</sequence>
<evidence type="ECO:0000256" key="1">
    <source>
        <dbReference type="SAM" id="MobiDB-lite"/>
    </source>
</evidence>
<accession>A0AAE0JMA6</accession>
<organism evidence="3 4">
    <name type="scientific">Neurospora tetraspora</name>
    <dbReference type="NCBI Taxonomy" id="94610"/>
    <lineage>
        <taxon>Eukaryota</taxon>
        <taxon>Fungi</taxon>
        <taxon>Dikarya</taxon>
        <taxon>Ascomycota</taxon>
        <taxon>Pezizomycotina</taxon>
        <taxon>Sordariomycetes</taxon>
        <taxon>Sordariomycetidae</taxon>
        <taxon>Sordariales</taxon>
        <taxon>Sordariaceae</taxon>
        <taxon>Neurospora</taxon>
    </lineage>
</organism>
<dbReference type="PANTHER" id="PTHR39218:SF1">
    <property type="entry name" value="OXIDOREDUCTASE 14 KDA SUBUNIT, PUTATIVE (AFU_ORTHOLOGUE AFUA_1G12110)-RELATED"/>
    <property type="match status" value="1"/>
</dbReference>
<proteinExistence type="predicted"/>
<protein>
    <submittedName>
        <fullName evidence="3">Uncharacterized protein</fullName>
    </submittedName>
</protein>
<dbReference type="PANTHER" id="PTHR39218">
    <property type="entry name" value="OXIDOREDUCTASE 14 KDA SUBUNIT, PUTATIVE (AFU_ORTHOLOGUE AFUA_1G12110)-RELATED"/>
    <property type="match status" value="1"/>
</dbReference>
<keyword evidence="4" id="KW-1185">Reference proteome</keyword>
<keyword evidence="2" id="KW-1133">Transmembrane helix</keyword>
<keyword evidence="2" id="KW-0812">Transmembrane</keyword>
<evidence type="ECO:0000313" key="3">
    <source>
        <dbReference type="EMBL" id="KAK3351627.1"/>
    </source>
</evidence>
<dbReference type="GeneID" id="87866609"/>